<reference evidence="1" key="1">
    <citation type="submission" date="2021-01" db="EMBL/GenBank/DDBJ databases">
        <title>Adiantum capillus-veneris genome.</title>
        <authorList>
            <person name="Fang Y."/>
            <person name="Liao Q."/>
        </authorList>
    </citation>
    <scope>NUCLEOTIDE SEQUENCE</scope>
    <source>
        <strain evidence="1">H3</strain>
        <tissue evidence="1">Leaf</tissue>
    </source>
</reference>
<name>A0A9D4U4N7_ADICA</name>
<evidence type="ECO:0000313" key="2">
    <source>
        <dbReference type="Proteomes" id="UP000886520"/>
    </source>
</evidence>
<dbReference type="Proteomes" id="UP000886520">
    <property type="component" value="Chromosome 23"/>
</dbReference>
<dbReference type="AlphaFoldDB" id="A0A9D4U4N7"/>
<organism evidence="1 2">
    <name type="scientific">Adiantum capillus-veneris</name>
    <name type="common">Maidenhair fern</name>
    <dbReference type="NCBI Taxonomy" id="13818"/>
    <lineage>
        <taxon>Eukaryota</taxon>
        <taxon>Viridiplantae</taxon>
        <taxon>Streptophyta</taxon>
        <taxon>Embryophyta</taxon>
        <taxon>Tracheophyta</taxon>
        <taxon>Polypodiopsida</taxon>
        <taxon>Polypodiidae</taxon>
        <taxon>Polypodiales</taxon>
        <taxon>Pteridineae</taxon>
        <taxon>Pteridaceae</taxon>
        <taxon>Vittarioideae</taxon>
        <taxon>Adiantum</taxon>
    </lineage>
</organism>
<accession>A0A9D4U4N7</accession>
<proteinExistence type="predicted"/>
<protein>
    <submittedName>
        <fullName evidence="1">Uncharacterized protein</fullName>
    </submittedName>
</protein>
<sequence length="91" mass="10151">MSENLSSPFHYSLSPSVVCFEHDGGRLVAMALLKSAENRKDLTPCQSPRFSAMVEAPRSQVPTIYSYGEVLRLTVLRQPGLPLGSIRRRMD</sequence>
<evidence type="ECO:0000313" key="1">
    <source>
        <dbReference type="EMBL" id="KAI5061438.1"/>
    </source>
</evidence>
<keyword evidence="2" id="KW-1185">Reference proteome</keyword>
<comment type="caution">
    <text evidence="1">The sequence shown here is derived from an EMBL/GenBank/DDBJ whole genome shotgun (WGS) entry which is preliminary data.</text>
</comment>
<dbReference type="EMBL" id="JABFUD020000023">
    <property type="protein sequence ID" value="KAI5061438.1"/>
    <property type="molecule type" value="Genomic_DNA"/>
</dbReference>
<gene>
    <name evidence="1" type="ORF">GOP47_0023943</name>
</gene>